<evidence type="ECO:0000313" key="4">
    <source>
        <dbReference type="Proteomes" id="UP001501196"/>
    </source>
</evidence>
<feature type="region of interest" description="Disordered" evidence="1">
    <location>
        <begin position="30"/>
        <end position="63"/>
    </location>
</feature>
<dbReference type="Pfam" id="PF01593">
    <property type="entry name" value="Amino_oxidase"/>
    <property type="match status" value="3"/>
</dbReference>
<keyword evidence="4" id="KW-1185">Reference proteome</keyword>
<dbReference type="PANTHER" id="PTHR10742:SF410">
    <property type="entry name" value="LYSINE-SPECIFIC HISTONE DEMETHYLASE 2"/>
    <property type="match status" value="1"/>
</dbReference>
<evidence type="ECO:0000259" key="2">
    <source>
        <dbReference type="Pfam" id="PF01593"/>
    </source>
</evidence>
<dbReference type="Gene3D" id="3.50.50.60">
    <property type="entry name" value="FAD/NAD(P)-binding domain"/>
    <property type="match status" value="2"/>
</dbReference>
<reference evidence="3 4" key="1">
    <citation type="journal article" date="2019" name="Int. J. Syst. Evol. Microbiol.">
        <title>The Global Catalogue of Microorganisms (GCM) 10K type strain sequencing project: providing services to taxonomists for standard genome sequencing and annotation.</title>
        <authorList>
            <consortium name="The Broad Institute Genomics Platform"/>
            <consortium name="The Broad Institute Genome Sequencing Center for Infectious Disease"/>
            <person name="Wu L."/>
            <person name="Ma J."/>
        </authorList>
    </citation>
    <scope>NUCLEOTIDE SEQUENCE [LARGE SCALE GENOMIC DNA]</scope>
    <source>
        <strain evidence="3 4">JCM 15672</strain>
    </source>
</reference>
<gene>
    <name evidence="3" type="ORF">GCM10009819_23530</name>
</gene>
<dbReference type="InterPro" id="IPR036188">
    <property type="entry name" value="FAD/NAD-bd_sf"/>
</dbReference>
<dbReference type="SUPFAM" id="SSF54373">
    <property type="entry name" value="FAD-linked reductases, C-terminal domain"/>
    <property type="match status" value="1"/>
</dbReference>
<protein>
    <recommendedName>
        <fullName evidence="2">Amine oxidase domain-containing protein</fullName>
    </recommendedName>
</protein>
<sequence>MHARGPAGGMPRRAFLAAGLGGLALTLAACTDGSPTPTPTPTRTPTPSPTPGGVPAPTAFRRSRWSRNPFMRGAFSYDGVGATAELRATLAQPVSDRLVIAGEATSADAPGTVHGAYVEGRLAASRIADRAEEGDRIAIIGAGIAGLAAARDLVDRGFDVVVVEAGDTVGGRLRTVDDAAFGGPIELGSPFVAAGSALRALLAAAEIVTTPFTPVLGYRTPDGTVVPPSDAGWEAIATAQAWAADRSADVSLTDALIGSGAIPISDEPGDDGLSPRDWLVNALSTGVEPTTGAVPARVSAQRFDARRAWHPTARVASGWAPLISRLSDGVAIAGSSVVTGITVDDEGVSLRLDTGESLRQHRVIVTASIGVLKTDTITFEPPLPLLHQRAIGVLGMGALDLVWLAFDEPFWRDADAAADTDAASDASADVLTLVGATPTVAAWIDLGDPEHAVLVGVLAAQHARRLAELDDDAAMAEVLEALVPFAPAATTDPNASPTPTAG</sequence>
<feature type="domain" description="Amine oxidase" evidence="2">
    <location>
        <begin position="314"/>
        <end position="493"/>
    </location>
</feature>
<proteinExistence type="predicted"/>
<dbReference type="InterPro" id="IPR002937">
    <property type="entry name" value="Amino_oxidase"/>
</dbReference>
<accession>A0ABN2UHZ8</accession>
<dbReference type="RefSeq" id="WP_344373792.1">
    <property type="nucleotide sequence ID" value="NZ_BAAAPW010000003.1"/>
</dbReference>
<evidence type="ECO:0000313" key="3">
    <source>
        <dbReference type="EMBL" id="GAA2038094.1"/>
    </source>
</evidence>
<dbReference type="EMBL" id="BAAAPW010000003">
    <property type="protein sequence ID" value="GAA2038094.1"/>
    <property type="molecule type" value="Genomic_DNA"/>
</dbReference>
<dbReference type="PANTHER" id="PTHR10742">
    <property type="entry name" value="FLAVIN MONOAMINE OXIDASE"/>
    <property type="match status" value="1"/>
</dbReference>
<feature type="domain" description="Amine oxidase" evidence="2">
    <location>
        <begin position="144"/>
        <end position="217"/>
    </location>
</feature>
<dbReference type="SUPFAM" id="SSF51905">
    <property type="entry name" value="FAD/NAD(P)-binding domain"/>
    <property type="match status" value="2"/>
</dbReference>
<name>A0ABN2UHZ8_9MICO</name>
<feature type="compositionally biased region" description="Pro residues" evidence="1">
    <location>
        <begin position="36"/>
        <end position="54"/>
    </location>
</feature>
<evidence type="ECO:0000256" key="1">
    <source>
        <dbReference type="SAM" id="MobiDB-lite"/>
    </source>
</evidence>
<organism evidence="3 4">
    <name type="scientific">Agromyces tropicus</name>
    <dbReference type="NCBI Taxonomy" id="555371"/>
    <lineage>
        <taxon>Bacteria</taxon>
        <taxon>Bacillati</taxon>
        <taxon>Actinomycetota</taxon>
        <taxon>Actinomycetes</taxon>
        <taxon>Micrococcales</taxon>
        <taxon>Microbacteriaceae</taxon>
        <taxon>Agromyces</taxon>
    </lineage>
</organism>
<dbReference type="Proteomes" id="UP001501196">
    <property type="component" value="Unassembled WGS sequence"/>
</dbReference>
<comment type="caution">
    <text evidence="3">The sequence shown here is derived from an EMBL/GenBank/DDBJ whole genome shotgun (WGS) entry which is preliminary data.</text>
</comment>
<dbReference type="PROSITE" id="PS51257">
    <property type="entry name" value="PROKAR_LIPOPROTEIN"/>
    <property type="match status" value="1"/>
</dbReference>
<feature type="domain" description="Amine oxidase" evidence="2">
    <location>
        <begin position="54"/>
        <end position="127"/>
    </location>
</feature>
<dbReference type="InterPro" id="IPR050281">
    <property type="entry name" value="Flavin_monoamine_oxidase"/>
</dbReference>